<dbReference type="InterPro" id="IPR058245">
    <property type="entry name" value="NreC/VraR/RcsB-like_REC"/>
</dbReference>
<dbReference type="InterPro" id="IPR011006">
    <property type="entry name" value="CheY-like_superfamily"/>
</dbReference>
<evidence type="ECO:0000313" key="6">
    <source>
        <dbReference type="Proteomes" id="UP000675920"/>
    </source>
</evidence>
<protein>
    <submittedName>
        <fullName evidence="7">Response regulator</fullName>
    </submittedName>
</protein>
<dbReference type="SUPFAM" id="SSF46894">
    <property type="entry name" value="C-terminal effector domain of the bipartite response regulators"/>
    <property type="match status" value="1"/>
</dbReference>
<evidence type="ECO:0000256" key="3">
    <source>
        <dbReference type="PROSITE-ProRule" id="PRU00169"/>
    </source>
</evidence>
<accession>A0A8B6X1C5</accession>
<dbReference type="InterPro" id="IPR001789">
    <property type="entry name" value="Sig_transdc_resp-reg_receiver"/>
</dbReference>
<dbReference type="Pfam" id="PF00072">
    <property type="entry name" value="Response_reg"/>
    <property type="match status" value="1"/>
</dbReference>
<dbReference type="InterPro" id="IPR016032">
    <property type="entry name" value="Sig_transdc_resp-reg_C-effctor"/>
</dbReference>
<evidence type="ECO:0000256" key="2">
    <source>
        <dbReference type="ARBA" id="ARBA00023125"/>
    </source>
</evidence>
<feature type="domain" description="Response regulatory" evidence="5">
    <location>
        <begin position="8"/>
        <end position="125"/>
    </location>
</feature>
<keyword evidence="1 3" id="KW-0597">Phosphoprotein</keyword>
<dbReference type="AlphaFoldDB" id="A0A8B6X1C5"/>
<dbReference type="OrthoDB" id="3374006at2"/>
<dbReference type="PANTHER" id="PTHR43214:SF43">
    <property type="entry name" value="TWO-COMPONENT RESPONSE REGULATOR"/>
    <property type="match status" value="1"/>
</dbReference>
<dbReference type="GO" id="GO:0006355">
    <property type="term" value="P:regulation of DNA-templated transcription"/>
    <property type="evidence" value="ECO:0007669"/>
    <property type="project" value="InterPro"/>
</dbReference>
<feature type="domain" description="HTH luxR-type" evidence="4">
    <location>
        <begin position="147"/>
        <end position="212"/>
    </location>
</feature>
<feature type="modified residue" description="4-aspartylphosphate" evidence="3">
    <location>
        <position position="60"/>
    </location>
</feature>
<sequence>MHDRATIAVLLVDDHAVVREGYRRLLEMTGRIRVCAEAADGEEAYRRYAEADRIDVVVMDITLPRISGLEAMRRILARDNRARVLVFSMHEDAVFVSRALDGGAWGYLTKSSAPEVLVEAVLAIAAGRRYLGPDLATARDDATRRMQRDEIARLSEREFEIFRLLAEGNGPQRISELLNLTPKTVANYQSNIRQKLGVENTAQLVHLAIDCGVLDRARDAGGEA</sequence>
<evidence type="ECO:0000259" key="4">
    <source>
        <dbReference type="PROSITE" id="PS50043"/>
    </source>
</evidence>
<name>A0A8B6X1C5_9BURK</name>
<dbReference type="SMART" id="SM00448">
    <property type="entry name" value="REC"/>
    <property type="match status" value="1"/>
</dbReference>
<dbReference type="PROSITE" id="PS50110">
    <property type="entry name" value="RESPONSE_REGULATORY"/>
    <property type="match status" value="1"/>
</dbReference>
<dbReference type="PRINTS" id="PR00038">
    <property type="entry name" value="HTHLUXR"/>
</dbReference>
<dbReference type="InterPro" id="IPR000792">
    <property type="entry name" value="Tscrpt_reg_LuxR_C"/>
</dbReference>
<dbReference type="PANTHER" id="PTHR43214">
    <property type="entry name" value="TWO-COMPONENT RESPONSE REGULATOR"/>
    <property type="match status" value="1"/>
</dbReference>
<keyword evidence="6" id="KW-1185">Reference proteome</keyword>
<dbReference type="Gene3D" id="3.40.50.2300">
    <property type="match status" value="1"/>
</dbReference>
<dbReference type="Pfam" id="PF00196">
    <property type="entry name" value="GerE"/>
    <property type="match status" value="1"/>
</dbReference>
<dbReference type="PROSITE" id="PS50043">
    <property type="entry name" value="HTH_LUXR_2"/>
    <property type="match status" value="1"/>
</dbReference>
<dbReference type="SMART" id="SM00421">
    <property type="entry name" value="HTH_LUXR"/>
    <property type="match status" value="1"/>
</dbReference>
<evidence type="ECO:0000259" key="5">
    <source>
        <dbReference type="PROSITE" id="PS50110"/>
    </source>
</evidence>
<keyword evidence="2" id="KW-0238">DNA-binding</keyword>
<reference evidence="7" key="1">
    <citation type="journal article" date="1995" name="J. Mol. Evol.">
        <title>Response regulators of bacterial signal transduction systems: selective domain shuffling during evolution.</title>
        <authorList>
            <person name="Pao G.M."/>
            <person name="Saier M.H. Jr."/>
        </authorList>
    </citation>
    <scope>NUCLEOTIDE SEQUENCE</scope>
</reference>
<dbReference type="GO" id="GO:0003677">
    <property type="term" value="F:DNA binding"/>
    <property type="evidence" value="ECO:0007669"/>
    <property type="project" value="UniProtKB-KW"/>
</dbReference>
<dbReference type="RefSeq" id="WP_028310099.1">
    <property type="nucleotide sequence ID" value="NZ_AXWS01000007.1"/>
</dbReference>
<dbReference type="CDD" id="cd17535">
    <property type="entry name" value="REC_NarL-like"/>
    <property type="match status" value="1"/>
</dbReference>
<dbReference type="GO" id="GO:0000160">
    <property type="term" value="P:phosphorelay signal transduction system"/>
    <property type="evidence" value="ECO:0007669"/>
    <property type="project" value="InterPro"/>
</dbReference>
<evidence type="ECO:0000256" key="1">
    <source>
        <dbReference type="ARBA" id="ARBA00022553"/>
    </source>
</evidence>
<dbReference type="SUPFAM" id="SSF52172">
    <property type="entry name" value="CheY-like"/>
    <property type="match status" value="1"/>
</dbReference>
<evidence type="ECO:0000313" key="7">
    <source>
        <dbReference type="RefSeq" id="WP_028310099.1"/>
    </source>
</evidence>
<dbReference type="Proteomes" id="UP000675920">
    <property type="component" value="Unplaced"/>
</dbReference>
<dbReference type="CDD" id="cd06170">
    <property type="entry name" value="LuxR_C_like"/>
    <property type="match status" value="1"/>
</dbReference>
<organism evidence="6 7">
    <name type="scientific">Derxia gummosa DSM 723</name>
    <dbReference type="NCBI Taxonomy" id="1121388"/>
    <lineage>
        <taxon>Bacteria</taxon>
        <taxon>Pseudomonadati</taxon>
        <taxon>Pseudomonadota</taxon>
        <taxon>Betaproteobacteria</taxon>
        <taxon>Burkholderiales</taxon>
        <taxon>Alcaligenaceae</taxon>
        <taxon>Derxia</taxon>
    </lineage>
</organism>
<dbReference type="InterPro" id="IPR039420">
    <property type="entry name" value="WalR-like"/>
</dbReference>
<proteinExistence type="predicted"/>
<reference evidence="7" key="2">
    <citation type="submission" date="2025-08" db="UniProtKB">
        <authorList>
            <consortium name="RefSeq"/>
        </authorList>
    </citation>
    <scope>IDENTIFICATION</scope>
</reference>